<feature type="region of interest" description="Disordered" evidence="5">
    <location>
        <begin position="1"/>
        <end position="42"/>
    </location>
</feature>
<evidence type="ECO:0000313" key="8">
    <source>
        <dbReference type="EMBL" id="EPE29386.1"/>
    </source>
</evidence>
<dbReference type="GeneID" id="19459604"/>
<evidence type="ECO:0000259" key="7">
    <source>
        <dbReference type="PROSITE" id="PS50850"/>
    </source>
</evidence>
<sequence length="578" mass="61386">MVTRDATPAAGEESPLLRDDDRSSGTLRDSQDEDEELADPDKANQYVGTGRGVLICLSVWGLIFLQASNMSGITTTQSKIAEDLDAFASASWFTSAYLIAMSSMSPLTARLAQIFSPRNCIFIASLLFSLGGIVTSQAPNLRVFLLGRAISGMAGAGIMTISFILVLELSGKKRRGLFIGLVNTGFTTGVSLGAVIAGGLLDVTGWRFLFWIQSPLAVIAGVGIFFSIPKTFTSGQKDIGDLSVSQKLAKIDYLGAALLSSTICLFLYGMSFAKILYIPIVVSVALLALFVAVELRFAKDPIIPISVLKSRGALFSCIAQLGIMAARWMVLFYTPAYAIAVLEWSPASAGTILIPTNLGFAVGGVLVGWLHIKRGGSFWLPCVLSYICFAATLLLLASISVPTTAPALYFLTVFLNGLSTGAALNYTLAHLLHLTPPSTHFISTSLLTTFRGFAGSFGSAIGGGLFVRVLKSGLEEGFEKNGGLAGRQNLVRRLLGSPALVRTLEGVEKTVAIFGYTGAFRALFLSGVGLALVMVLVQAGTGWAEPEELLKEQTPREDGGLLGVVEDEEWEEGMERGA</sequence>
<dbReference type="OrthoDB" id="4160219at2759"/>
<proteinExistence type="predicted"/>
<feature type="transmembrane region" description="Helical" evidence="6">
    <location>
        <begin position="275"/>
        <end position="293"/>
    </location>
</feature>
<dbReference type="PANTHER" id="PTHR23501">
    <property type="entry name" value="MAJOR FACILITATOR SUPERFAMILY"/>
    <property type="match status" value="1"/>
</dbReference>
<evidence type="ECO:0000256" key="1">
    <source>
        <dbReference type="ARBA" id="ARBA00004141"/>
    </source>
</evidence>
<dbReference type="InterPro" id="IPR011701">
    <property type="entry name" value="MFS"/>
</dbReference>
<dbReference type="AlphaFoldDB" id="S3DBP6"/>
<evidence type="ECO:0000256" key="3">
    <source>
        <dbReference type="ARBA" id="ARBA00022989"/>
    </source>
</evidence>
<evidence type="ECO:0000256" key="2">
    <source>
        <dbReference type="ARBA" id="ARBA00022692"/>
    </source>
</evidence>
<feature type="transmembrane region" description="Helical" evidence="6">
    <location>
        <begin position="378"/>
        <end position="401"/>
    </location>
</feature>
<comment type="subcellular location">
    <subcellularLocation>
        <location evidence="1">Membrane</location>
        <topology evidence="1">Multi-pass membrane protein</topology>
    </subcellularLocation>
</comment>
<feature type="domain" description="Major facilitator superfamily (MFS) profile" evidence="7">
    <location>
        <begin position="55"/>
        <end position="542"/>
    </location>
</feature>
<dbReference type="PROSITE" id="PS50850">
    <property type="entry name" value="MFS"/>
    <property type="match status" value="1"/>
</dbReference>
<keyword evidence="2 6" id="KW-0812">Transmembrane</keyword>
<evidence type="ECO:0000256" key="5">
    <source>
        <dbReference type="SAM" id="MobiDB-lite"/>
    </source>
</evidence>
<reference evidence="8 9" key="1">
    <citation type="journal article" date="2013" name="BMC Genomics">
        <title>Genomics-driven discovery of the pneumocandin biosynthetic gene cluster in the fungus Glarea lozoyensis.</title>
        <authorList>
            <person name="Chen L."/>
            <person name="Yue Q."/>
            <person name="Zhang X."/>
            <person name="Xiang M."/>
            <person name="Wang C."/>
            <person name="Li S."/>
            <person name="Che Y."/>
            <person name="Ortiz-Lopez F.J."/>
            <person name="Bills G.F."/>
            <person name="Liu X."/>
            <person name="An Z."/>
        </authorList>
    </citation>
    <scope>NUCLEOTIDE SEQUENCE [LARGE SCALE GENOMIC DNA]</scope>
    <source>
        <strain evidence="9">ATCC 20868 / MF5171</strain>
    </source>
</reference>
<dbReference type="InterPro" id="IPR020846">
    <property type="entry name" value="MFS_dom"/>
</dbReference>
<dbReference type="Proteomes" id="UP000016922">
    <property type="component" value="Unassembled WGS sequence"/>
</dbReference>
<keyword evidence="9" id="KW-1185">Reference proteome</keyword>
<keyword evidence="3 6" id="KW-1133">Transmembrane helix</keyword>
<evidence type="ECO:0000313" key="9">
    <source>
        <dbReference type="Proteomes" id="UP000016922"/>
    </source>
</evidence>
<dbReference type="RefSeq" id="XP_008083495.1">
    <property type="nucleotide sequence ID" value="XM_008085304.1"/>
</dbReference>
<evidence type="ECO:0000256" key="4">
    <source>
        <dbReference type="ARBA" id="ARBA00023136"/>
    </source>
</evidence>
<feature type="transmembrane region" description="Helical" evidence="6">
    <location>
        <begin position="52"/>
        <end position="70"/>
    </location>
</feature>
<dbReference type="Pfam" id="PF07690">
    <property type="entry name" value="MFS_1"/>
    <property type="match status" value="1"/>
</dbReference>
<dbReference type="KEGG" id="glz:GLAREA_00546"/>
<dbReference type="OMA" id="GWIHIRK"/>
<feature type="transmembrane region" description="Helical" evidence="6">
    <location>
        <begin position="513"/>
        <end position="537"/>
    </location>
</feature>
<feature type="transmembrane region" description="Helical" evidence="6">
    <location>
        <begin position="90"/>
        <end position="109"/>
    </location>
</feature>
<dbReference type="GO" id="GO:0015174">
    <property type="term" value="F:basic amino acid transmembrane transporter activity"/>
    <property type="evidence" value="ECO:0007669"/>
    <property type="project" value="TreeGrafter"/>
</dbReference>
<dbReference type="EMBL" id="KE145367">
    <property type="protein sequence ID" value="EPE29386.1"/>
    <property type="molecule type" value="Genomic_DNA"/>
</dbReference>
<keyword evidence="4 6" id="KW-0472">Membrane</keyword>
<dbReference type="HOGENOM" id="CLU_000960_22_3_1"/>
<feature type="transmembrane region" description="Helical" evidence="6">
    <location>
        <begin position="249"/>
        <end position="269"/>
    </location>
</feature>
<dbReference type="eggNOG" id="KOG0254">
    <property type="taxonomic scope" value="Eukaryota"/>
</dbReference>
<feature type="transmembrane region" description="Helical" evidence="6">
    <location>
        <begin position="121"/>
        <end position="139"/>
    </location>
</feature>
<gene>
    <name evidence="8" type="ORF">GLAREA_00546</name>
</gene>
<feature type="transmembrane region" description="Helical" evidence="6">
    <location>
        <begin position="208"/>
        <end position="228"/>
    </location>
</feature>
<accession>S3DBP6</accession>
<name>S3DBP6_GLAL2</name>
<feature type="transmembrane region" description="Helical" evidence="6">
    <location>
        <begin position="145"/>
        <end position="169"/>
    </location>
</feature>
<feature type="transmembrane region" description="Helical" evidence="6">
    <location>
        <begin position="176"/>
        <end position="196"/>
    </location>
</feature>
<dbReference type="Gene3D" id="1.20.1250.20">
    <property type="entry name" value="MFS general substrate transporter like domains"/>
    <property type="match status" value="2"/>
</dbReference>
<organism evidence="8 9">
    <name type="scientific">Glarea lozoyensis (strain ATCC 20868 / MF5171)</name>
    <dbReference type="NCBI Taxonomy" id="1116229"/>
    <lineage>
        <taxon>Eukaryota</taxon>
        <taxon>Fungi</taxon>
        <taxon>Dikarya</taxon>
        <taxon>Ascomycota</taxon>
        <taxon>Pezizomycotina</taxon>
        <taxon>Leotiomycetes</taxon>
        <taxon>Helotiales</taxon>
        <taxon>Helotiaceae</taxon>
        <taxon>Glarea</taxon>
    </lineage>
</organism>
<feature type="transmembrane region" description="Helical" evidence="6">
    <location>
        <begin position="407"/>
        <end position="429"/>
    </location>
</feature>
<dbReference type="GO" id="GO:0000329">
    <property type="term" value="C:fungal-type vacuole membrane"/>
    <property type="evidence" value="ECO:0007669"/>
    <property type="project" value="TreeGrafter"/>
</dbReference>
<feature type="transmembrane region" description="Helical" evidence="6">
    <location>
        <begin position="352"/>
        <end position="371"/>
    </location>
</feature>
<dbReference type="SUPFAM" id="SSF103473">
    <property type="entry name" value="MFS general substrate transporter"/>
    <property type="match status" value="1"/>
</dbReference>
<feature type="transmembrane region" description="Helical" evidence="6">
    <location>
        <begin position="313"/>
        <end position="340"/>
    </location>
</feature>
<dbReference type="PANTHER" id="PTHR23501:SF6">
    <property type="entry name" value="MULTIDRUG TRANSPORTER, PUTATIVE (AFU_ORTHOLOGUE AFUA_3G14560)-RELATED"/>
    <property type="match status" value="1"/>
</dbReference>
<evidence type="ECO:0000256" key="6">
    <source>
        <dbReference type="SAM" id="Phobius"/>
    </source>
</evidence>
<dbReference type="InterPro" id="IPR036259">
    <property type="entry name" value="MFS_trans_sf"/>
</dbReference>
<protein>
    <submittedName>
        <fullName evidence="8">MFS general substrate transporter</fullName>
    </submittedName>
</protein>